<comment type="similarity">
    <text evidence="1">Belongs to the Cyclase 1 superfamily.</text>
</comment>
<dbReference type="InterPro" id="IPR007325">
    <property type="entry name" value="KFase/CYL"/>
</dbReference>
<protein>
    <recommendedName>
        <fullName evidence="4">Cyclase</fullName>
    </recommendedName>
</protein>
<dbReference type="InterPro" id="IPR037175">
    <property type="entry name" value="KFase_sf"/>
</dbReference>
<sequence length="329" mass="36813">MKDDIRLLDLPLKPGDPPFSAWGYWGPEDEIGTLNWLSKDVVRQAAAEIVSGARFSLNWGLNMPTTAGFGRHECRLSHTIYQPGPMLALDEEVSFNTQRSSQWDGQRHFAYQKEQLFYNGVKLEEILSGSSTLGMQNWHKAGGLAGRAILLDYWSYTEAMGETYDAAQEAHAITFDNLMACLQYQQNLSSTPIIPRQGDFVLIRSGFTHCYQKLKADQERAIATVSAPITCGVEQDVRMLEWLWEHRIAAVGGDAPAWEVLPPTCKGSAGFLYHEVLIAGWGCPIAEYLWLEDLAEYCKREKRWTMFLSSCPLNVQGGVASPANLMAIL</sequence>
<evidence type="ECO:0000313" key="3">
    <source>
        <dbReference type="Proteomes" id="UP001610563"/>
    </source>
</evidence>
<evidence type="ECO:0000313" key="2">
    <source>
        <dbReference type="EMBL" id="KAL2799009.1"/>
    </source>
</evidence>
<dbReference type="SUPFAM" id="SSF102198">
    <property type="entry name" value="Putative cyclase"/>
    <property type="match status" value="1"/>
</dbReference>
<comment type="caution">
    <text evidence="2">The sequence shown here is derived from an EMBL/GenBank/DDBJ whole genome shotgun (WGS) entry which is preliminary data.</text>
</comment>
<dbReference type="Proteomes" id="UP001610563">
    <property type="component" value="Unassembled WGS sequence"/>
</dbReference>
<name>A0ABR4GIY7_9EURO</name>
<gene>
    <name evidence="2" type="ORF">BJX66DRAFT_346245</name>
</gene>
<keyword evidence="3" id="KW-1185">Reference proteome</keyword>
<reference evidence="2 3" key="1">
    <citation type="submission" date="2024-07" db="EMBL/GenBank/DDBJ databases">
        <title>Section-level genome sequencing and comparative genomics of Aspergillus sections Usti and Cavernicolus.</title>
        <authorList>
            <consortium name="Lawrence Berkeley National Laboratory"/>
            <person name="Nybo J.L."/>
            <person name="Vesth T.C."/>
            <person name="Theobald S."/>
            <person name="Frisvad J.C."/>
            <person name="Larsen T.O."/>
            <person name="Kjaerboelling I."/>
            <person name="Rothschild-Mancinelli K."/>
            <person name="Lyhne E.K."/>
            <person name="Kogle M.E."/>
            <person name="Barry K."/>
            <person name="Clum A."/>
            <person name="Na H."/>
            <person name="Ledsgaard L."/>
            <person name="Lin J."/>
            <person name="Lipzen A."/>
            <person name="Kuo A."/>
            <person name="Riley R."/>
            <person name="Mondo S."/>
            <person name="Labutti K."/>
            <person name="Haridas S."/>
            <person name="Pangalinan J."/>
            <person name="Salamov A.A."/>
            <person name="Simmons B.A."/>
            <person name="Magnuson J.K."/>
            <person name="Chen J."/>
            <person name="Drula E."/>
            <person name="Henrissat B."/>
            <person name="Wiebenga A."/>
            <person name="Lubbers R.J."/>
            <person name="Gomes A.C."/>
            <person name="Makela M.R."/>
            <person name="Stajich J."/>
            <person name="Grigoriev I.V."/>
            <person name="Mortensen U.H."/>
            <person name="De Vries R.P."/>
            <person name="Baker S.E."/>
            <person name="Andersen M.R."/>
        </authorList>
    </citation>
    <scope>NUCLEOTIDE SEQUENCE [LARGE SCALE GENOMIC DNA]</scope>
    <source>
        <strain evidence="2 3">CBS 209.92</strain>
    </source>
</reference>
<proteinExistence type="inferred from homology"/>
<evidence type="ECO:0000256" key="1">
    <source>
        <dbReference type="ARBA" id="ARBA00007865"/>
    </source>
</evidence>
<evidence type="ECO:0008006" key="4">
    <source>
        <dbReference type="Google" id="ProtNLM"/>
    </source>
</evidence>
<organism evidence="2 3">
    <name type="scientific">Aspergillus keveii</name>
    <dbReference type="NCBI Taxonomy" id="714993"/>
    <lineage>
        <taxon>Eukaryota</taxon>
        <taxon>Fungi</taxon>
        <taxon>Dikarya</taxon>
        <taxon>Ascomycota</taxon>
        <taxon>Pezizomycotina</taxon>
        <taxon>Eurotiomycetes</taxon>
        <taxon>Eurotiomycetidae</taxon>
        <taxon>Eurotiales</taxon>
        <taxon>Aspergillaceae</taxon>
        <taxon>Aspergillus</taxon>
        <taxon>Aspergillus subgen. Nidulantes</taxon>
    </lineage>
</organism>
<dbReference type="Gene3D" id="3.50.30.50">
    <property type="entry name" value="Putative cyclase"/>
    <property type="match status" value="1"/>
</dbReference>
<dbReference type="EMBL" id="JBFTWV010000010">
    <property type="protein sequence ID" value="KAL2799009.1"/>
    <property type="molecule type" value="Genomic_DNA"/>
</dbReference>
<accession>A0ABR4GIY7</accession>
<dbReference type="PANTHER" id="PTHR34861">
    <property type="match status" value="1"/>
</dbReference>
<dbReference type="Pfam" id="PF04199">
    <property type="entry name" value="Cyclase"/>
    <property type="match status" value="1"/>
</dbReference>
<dbReference type="PANTHER" id="PTHR34861:SF11">
    <property type="entry name" value="CYCLASE"/>
    <property type="match status" value="1"/>
</dbReference>